<dbReference type="InterPro" id="IPR036786">
    <property type="entry name" value="Ribosome_mat_SBDS_N_sf"/>
</dbReference>
<organism evidence="3 4">
    <name type="scientific">Calocera cornea HHB12733</name>
    <dbReference type="NCBI Taxonomy" id="1353952"/>
    <lineage>
        <taxon>Eukaryota</taxon>
        <taxon>Fungi</taxon>
        <taxon>Dikarya</taxon>
        <taxon>Basidiomycota</taxon>
        <taxon>Agaricomycotina</taxon>
        <taxon>Dacrymycetes</taxon>
        <taxon>Dacrymycetales</taxon>
        <taxon>Dacrymycetaceae</taxon>
        <taxon>Calocera</taxon>
    </lineage>
</organism>
<evidence type="ECO:0000259" key="2">
    <source>
        <dbReference type="Pfam" id="PF01172"/>
    </source>
</evidence>
<dbReference type="AlphaFoldDB" id="A0A165K7Y4"/>
<name>A0A165K7Y4_9BASI</name>
<evidence type="ECO:0000256" key="1">
    <source>
        <dbReference type="SAM" id="MobiDB-lite"/>
    </source>
</evidence>
<dbReference type="Proteomes" id="UP000076842">
    <property type="component" value="Unassembled WGS sequence"/>
</dbReference>
<feature type="domain" description="Ribosome maturation protein SDO1/SBDS N-terminal" evidence="2">
    <location>
        <begin position="6"/>
        <end position="97"/>
    </location>
</feature>
<dbReference type="InParanoid" id="A0A165K7Y4"/>
<dbReference type="FunCoup" id="A0A165K7Y4">
    <property type="interactions" value="32"/>
</dbReference>
<dbReference type="STRING" id="1353952.A0A165K7Y4"/>
<dbReference type="InterPro" id="IPR019783">
    <property type="entry name" value="SDO1/SBDS_N"/>
</dbReference>
<feature type="region of interest" description="Disordered" evidence="1">
    <location>
        <begin position="95"/>
        <end position="126"/>
    </location>
</feature>
<sequence length="126" mass="13799">MTKTVSQLVYKPDPQSTDEMIMVIDDAAAYQKWKDGDHTIPLVEILDGFSVYHSNQGSQGVLGKASKQTLETVFDTSNEDEVARIMLEKGTLKSSESLNNPKFGDTNKSKGTYIDTRGSGHGTRGI</sequence>
<evidence type="ECO:0000313" key="4">
    <source>
        <dbReference type="Proteomes" id="UP000076842"/>
    </source>
</evidence>
<dbReference type="EMBL" id="KV423914">
    <property type="protein sequence ID" value="KZT62798.1"/>
    <property type="molecule type" value="Genomic_DNA"/>
</dbReference>
<keyword evidence="4" id="KW-1185">Reference proteome</keyword>
<reference evidence="3 4" key="1">
    <citation type="journal article" date="2016" name="Mol. Biol. Evol.">
        <title>Comparative Genomics of Early-Diverging Mushroom-Forming Fungi Provides Insights into the Origins of Lignocellulose Decay Capabilities.</title>
        <authorList>
            <person name="Nagy L.G."/>
            <person name="Riley R."/>
            <person name="Tritt A."/>
            <person name="Adam C."/>
            <person name="Daum C."/>
            <person name="Floudas D."/>
            <person name="Sun H."/>
            <person name="Yadav J.S."/>
            <person name="Pangilinan J."/>
            <person name="Larsson K.H."/>
            <person name="Matsuura K."/>
            <person name="Barry K."/>
            <person name="Labutti K."/>
            <person name="Kuo R."/>
            <person name="Ohm R.A."/>
            <person name="Bhattacharya S.S."/>
            <person name="Shirouzu T."/>
            <person name="Yoshinaga Y."/>
            <person name="Martin F.M."/>
            <person name="Grigoriev I.V."/>
            <person name="Hibbett D.S."/>
        </authorList>
    </citation>
    <scope>NUCLEOTIDE SEQUENCE [LARGE SCALE GENOMIC DNA]</scope>
    <source>
        <strain evidence="3 4">HHB12733</strain>
    </source>
</reference>
<dbReference type="Gene3D" id="3.30.1250.10">
    <property type="entry name" value="Ribosome maturation protein SBDS, N-terminal domain"/>
    <property type="match status" value="1"/>
</dbReference>
<dbReference type="OrthoDB" id="2567806at2759"/>
<protein>
    <submittedName>
        <fullName evidence="3">FYSH domain-containing protein</fullName>
    </submittedName>
</protein>
<evidence type="ECO:0000313" key="3">
    <source>
        <dbReference type="EMBL" id="KZT62798.1"/>
    </source>
</evidence>
<accession>A0A165K7Y4</accession>
<dbReference type="SUPFAM" id="SSF89895">
    <property type="entry name" value="FYSH domain"/>
    <property type="match status" value="1"/>
</dbReference>
<gene>
    <name evidence="3" type="ORF">CALCODRAFT_478714</name>
</gene>
<dbReference type="Pfam" id="PF01172">
    <property type="entry name" value="SBDS_N"/>
    <property type="match status" value="1"/>
</dbReference>
<proteinExistence type="predicted"/>